<keyword evidence="3" id="KW-1185">Reference proteome</keyword>
<evidence type="ECO:0000313" key="2">
    <source>
        <dbReference type="EMBL" id="AAL52697.1"/>
    </source>
</evidence>
<evidence type="ECO:0000313" key="3">
    <source>
        <dbReference type="Proteomes" id="UP000000419"/>
    </source>
</evidence>
<keyword evidence="1" id="KW-1133">Transmembrane helix</keyword>
<feature type="transmembrane region" description="Helical" evidence="1">
    <location>
        <begin position="62"/>
        <end position="81"/>
    </location>
</feature>
<dbReference type="AlphaFoldDB" id="Q8YFK4"/>
<evidence type="ECO:0000256" key="1">
    <source>
        <dbReference type="SAM" id="Phobius"/>
    </source>
</evidence>
<dbReference type="Proteomes" id="UP000000419">
    <property type="component" value="Chromosome I"/>
</dbReference>
<accession>Q8YFK4</accession>
<dbReference type="PIR" id="AF3441">
    <property type="entry name" value="AF3441"/>
</dbReference>
<organism evidence="2 3">
    <name type="scientific">Brucella melitensis biotype 1 (strain ATCC 23456 / CCUG 17765 / NCTC 10094 / 16M)</name>
    <dbReference type="NCBI Taxonomy" id="224914"/>
    <lineage>
        <taxon>Bacteria</taxon>
        <taxon>Pseudomonadati</taxon>
        <taxon>Pseudomonadota</taxon>
        <taxon>Alphaproteobacteria</taxon>
        <taxon>Hyphomicrobiales</taxon>
        <taxon>Brucellaceae</taxon>
        <taxon>Brucella/Ochrobactrum group</taxon>
        <taxon>Brucella</taxon>
    </lineage>
</organism>
<sequence>MHRSCYGRSIRYRLFDAETAHCTATEREHQYSKCCIARKNGTSNPGSIVSIVASGSGGQRKFLICLCILLMCRLWLLTVNML</sequence>
<proteinExistence type="predicted"/>
<dbReference type="KEGG" id="bme:BMEI1516"/>
<keyword evidence="1" id="KW-0472">Membrane</keyword>
<name>Q8YFK4_BRUME</name>
<protein>
    <submittedName>
        <fullName evidence="2">Uncharacterized protein</fullName>
    </submittedName>
</protein>
<dbReference type="EMBL" id="AE008917">
    <property type="protein sequence ID" value="AAL52697.1"/>
    <property type="molecule type" value="Genomic_DNA"/>
</dbReference>
<keyword evidence="1" id="KW-0812">Transmembrane</keyword>
<reference evidence="2 3" key="1">
    <citation type="journal article" date="2002" name="Proc. Natl. Acad. Sci. U.S.A.">
        <title>The genome sequence of the facultative intracellular pathogen Brucella melitensis.</title>
        <authorList>
            <person name="DelVecchio V.G."/>
            <person name="Kapatral V."/>
            <person name="Redkar R.J."/>
            <person name="Patra G."/>
            <person name="Mujer C."/>
            <person name="Los T."/>
            <person name="Ivanova N."/>
            <person name="Anderson I."/>
            <person name="Bhattacharyya A."/>
            <person name="Lykidis A."/>
            <person name="Reznik G."/>
            <person name="Jablonski L."/>
            <person name="Larsen N."/>
            <person name="D'Souza M."/>
            <person name="Bernal A."/>
            <person name="Mazur M."/>
            <person name="Goltsman E."/>
            <person name="Selkov E."/>
            <person name="Elzer P.H."/>
            <person name="Hagius S."/>
            <person name="O'Callaghan D."/>
            <person name="Letesson J.J."/>
            <person name="Haselkorn R."/>
            <person name="Kyrpides N."/>
            <person name="Overbeek R."/>
        </authorList>
    </citation>
    <scope>NUCLEOTIDE SEQUENCE [LARGE SCALE GENOMIC DNA]</scope>
    <source>
        <strain evidence="3">ATCC 23456 / CCUG 17765 / NCTC 10094 / 16M</strain>
    </source>
</reference>
<gene>
    <name evidence="2" type="ordered locus">BMEI1516</name>
</gene>